<keyword evidence="2" id="KW-1185">Reference proteome</keyword>
<dbReference type="AlphaFoldDB" id="A0AAW0A8X9"/>
<dbReference type="SUPFAM" id="SSF52047">
    <property type="entry name" value="RNI-like"/>
    <property type="match status" value="1"/>
</dbReference>
<accession>A0AAW0A8X9</accession>
<reference evidence="1 2" key="1">
    <citation type="journal article" date="2024" name="J Genomics">
        <title>Draft genome sequencing and assembly of Favolaschia claudopus CIRM-BRFM 2984 isolated from oak limbs.</title>
        <authorList>
            <person name="Navarro D."/>
            <person name="Drula E."/>
            <person name="Chaduli D."/>
            <person name="Cazenave R."/>
            <person name="Ahrendt S."/>
            <person name="Wang J."/>
            <person name="Lipzen A."/>
            <person name="Daum C."/>
            <person name="Barry K."/>
            <person name="Grigoriev I.V."/>
            <person name="Favel A."/>
            <person name="Rosso M.N."/>
            <person name="Martin F."/>
        </authorList>
    </citation>
    <scope>NUCLEOTIDE SEQUENCE [LARGE SCALE GENOMIC DNA]</scope>
    <source>
        <strain evidence="1 2">CIRM-BRFM 2984</strain>
    </source>
</reference>
<evidence type="ECO:0008006" key="3">
    <source>
        <dbReference type="Google" id="ProtNLM"/>
    </source>
</evidence>
<protein>
    <recommendedName>
        <fullName evidence="3">F-box domain-containing protein</fullName>
    </recommendedName>
</protein>
<evidence type="ECO:0000313" key="2">
    <source>
        <dbReference type="Proteomes" id="UP001362999"/>
    </source>
</evidence>
<comment type="caution">
    <text evidence="1">The sequence shown here is derived from an EMBL/GenBank/DDBJ whole genome shotgun (WGS) entry which is preliminary data.</text>
</comment>
<organism evidence="1 2">
    <name type="scientific">Favolaschia claudopus</name>
    <dbReference type="NCBI Taxonomy" id="2862362"/>
    <lineage>
        <taxon>Eukaryota</taxon>
        <taxon>Fungi</taxon>
        <taxon>Dikarya</taxon>
        <taxon>Basidiomycota</taxon>
        <taxon>Agaricomycotina</taxon>
        <taxon>Agaricomycetes</taxon>
        <taxon>Agaricomycetidae</taxon>
        <taxon>Agaricales</taxon>
        <taxon>Marasmiineae</taxon>
        <taxon>Mycenaceae</taxon>
        <taxon>Favolaschia</taxon>
    </lineage>
</organism>
<gene>
    <name evidence="1" type="ORF">R3P38DRAFT_3042472</name>
</gene>
<name>A0AAW0A8X9_9AGAR</name>
<dbReference type="InterPro" id="IPR032675">
    <property type="entry name" value="LRR_dom_sf"/>
</dbReference>
<sequence>MPPNPSDEVAPLNQVEPDIQYQHQLKVQGLRDPVAHLPHEISCEIFTHCIPRPHERHATLSEPLTLLGVCAHWSETALSVPQIWSNVEIRIPTKLTPEYVAFLDAWLARAKTRPLYLSFRGSQSLHEEITRIVVSHATNLRELVLPCIQYLFIFPLGNATFPSLHRLQLQEYSSYDEGSLDIAVISQILRWTPQLRQIVFGERYLSRRTVSSPTLHTSLTMVDIVNAEYSEPQVPCILKDLTLPSLTHLELTLWSKSQLDEFAEFLIRSAPPLREVRFYPWPQDGNMTEYRPSFERVLRLLGGLPSLHLCVGGPAENVFYEILADRSNLPLLPSLTSLTVQRYGMTTTRLRGWFPALMNVLVARAASGLREFELYAGQLEDETVAYMESFCAENENNEGRPLVQELRARGMRIDIRLAREYVRKLGE</sequence>
<dbReference type="InterPro" id="IPR036047">
    <property type="entry name" value="F-box-like_dom_sf"/>
</dbReference>
<evidence type="ECO:0000313" key="1">
    <source>
        <dbReference type="EMBL" id="KAK7002344.1"/>
    </source>
</evidence>
<proteinExistence type="predicted"/>
<dbReference type="EMBL" id="JAWWNJ010000079">
    <property type="protein sequence ID" value="KAK7002344.1"/>
    <property type="molecule type" value="Genomic_DNA"/>
</dbReference>
<dbReference type="Proteomes" id="UP001362999">
    <property type="component" value="Unassembled WGS sequence"/>
</dbReference>
<dbReference type="SUPFAM" id="SSF81383">
    <property type="entry name" value="F-box domain"/>
    <property type="match status" value="1"/>
</dbReference>
<dbReference type="Gene3D" id="3.80.10.10">
    <property type="entry name" value="Ribonuclease Inhibitor"/>
    <property type="match status" value="1"/>
</dbReference>